<feature type="signal peptide" evidence="1">
    <location>
        <begin position="1"/>
        <end position="17"/>
    </location>
</feature>
<protein>
    <recommendedName>
        <fullName evidence="4">PepSY domain-containing protein</fullName>
    </recommendedName>
</protein>
<dbReference type="KEGG" id="prt:AUC31_06950"/>
<reference evidence="2" key="1">
    <citation type="submission" date="2016-01" db="EMBL/GenBank/DDBJ databases">
        <title>Complete genome of Planococcus rifietoensis type strain M8.</title>
        <authorList>
            <person name="See-Too W.S."/>
        </authorList>
    </citation>
    <scope>NUCLEOTIDE SEQUENCE [LARGE SCALE GENOMIC DNA]</scope>
    <source>
        <strain evidence="2">M8</strain>
    </source>
</reference>
<dbReference type="AlphaFoldDB" id="A0A0U2XPG0"/>
<proteinExistence type="predicted"/>
<evidence type="ECO:0000313" key="2">
    <source>
        <dbReference type="EMBL" id="ALS74979.1"/>
    </source>
</evidence>
<name>A0A0U2XPG0_9BACL</name>
<dbReference type="PROSITE" id="PS51257">
    <property type="entry name" value="PROKAR_LIPOPROTEIN"/>
    <property type="match status" value="1"/>
</dbReference>
<sequence length="88" mass="9930">MKRLSLLVLFLSPLLFGCMQEPQITESEAIAIIEELNTNSFGTAEVISIEYSWGRYELEWENEGNCEWGIDHVDGDDGSVKMKQASIC</sequence>
<dbReference type="EMBL" id="CP013659">
    <property type="protein sequence ID" value="ALS74979.1"/>
    <property type="molecule type" value="Genomic_DNA"/>
</dbReference>
<feature type="chain" id="PRO_5038813696" description="PepSY domain-containing protein" evidence="1">
    <location>
        <begin position="18"/>
        <end position="88"/>
    </location>
</feature>
<keyword evidence="1" id="KW-0732">Signal</keyword>
<dbReference type="Proteomes" id="UP000067683">
    <property type="component" value="Chromosome"/>
</dbReference>
<evidence type="ECO:0000256" key="1">
    <source>
        <dbReference type="SAM" id="SignalP"/>
    </source>
</evidence>
<dbReference type="OrthoDB" id="2428465at2"/>
<evidence type="ECO:0000313" key="3">
    <source>
        <dbReference type="Proteomes" id="UP000067683"/>
    </source>
</evidence>
<accession>A0A0U2XPG0</accession>
<evidence type="ECO:0008006" key="4">
    <source>
        <dbReference type="Google" id="ProtNLM"/>
    </source>
</evidence>
<gene>
    <name evidence="2" type="ORF">AUC31_06950</name>
</gene>
<organism evidence="2 3">
    <name type="scientific">Planococcus rifietoensis</name>
    <dbReference type="NCBI Taxonomy" id="200991"/>
    <lineage>
        <taxon>Bacteria</taxon>
        <taxon>Bacillati</taxon>
        <taxon>Bacillota</taxon>
        <taxon>Bacilli</taxon>
        <taxon>Bacillales</taxon>
        <taxon>Caryophanaceae</taxon>
        <taxon>Planococcus</taxon>
    </lineage>
</organism>
<dbReference type="RefSeq" id="WP_058381686.1">
    <property type="nucleotide sequence ID" value="NZ_CP013659.2"/>
</dbReference>
<keyword evidence="3" id="KW-1185">Reference proteome</keyword>